<dbReference type="EMBL" id="VFQX01000022">
    <property type="protein sequence ID" value="KAF0979822.1"/>
    <property type="molecule type" value="Genomic_DNA"/>
</dbReference>
<evidence type="ECO:0000256" key="1">
    <source>
        <dbReference type="SAM" id="Coils"/>
    </source>
</evidence>
<dbReference type="VEuPathDB" id="AmoebaDB:FDP41_000975"/>
<dbReference type="OrthoDB" id="10342274at2759"/>
<dbReference type="AlphaFoldDB" id="A0A6A5BZ06"/>
<sequence>MFSFQSLSSTSSSSSINTSLISNNTSSNSNNNYIRCSQILEHIHQQQNRNSGRKSSFLKNFIPSSTLSSEENPTLYDPNTISIHRVQHVSGHLAVHLFNGRMIIGLDYISVSKLNNSHSQDQLYLNLLEAIKNFVDSKFNAHDTTLSPILYCCDKDPFVYSDFEIREETAEQSSGYNFGNNFVRDLRVVRYITISKTGNVVVWRYYEDNSTWKVENTFNIIGNSSSLKVEFVTVVADRNILFRTNSPSEKNALNIYSSSGSHCVVFNDSSDNSEHVIYSILQSSHSMSKSNILLISQNEIILFDLKNKKTLSKIENVFKFNDISSNSDTQQQSGADSLFYIGLVIHPITKEIIMMDTNFNIIIYSSELSHSKKLTINKFSLKKENIPKIDMALIYNMFLAVYDGNSNIYIIDLANGCVISNLTLPSDMTNYKSSGNFARFFGNATQYSCNSEPSTLYLHDSSLIYELRCPPLLDIIRNSITGSSSASCITSSSSSQTFNHLLKDFKLFNIYTRNILEEIHNNSSGTHKLNHASSSTIDLRKSILPHLENPALIWTSCSTVHEQEAFLNECEQFIDNFPSKDSKFWKKPTSSSSTGENWESSSVPSPLSPSLSPSSSKTSPTMGGSSPSASSSNQLFTKMTTLNMSIVPPLTSSLSICKEQIGNLDVKQAVASLECNDHQGDSTKQLDVKTSTFMDNLTDIELYDMIENDPQAVLDYLLDVCDLSIFKSIIHQYSMEENIDERSDSSKIYGISIPGASDSNIRPITTFVNLFEQNFEDSISPLELYKVEENRNEDFVVYQNKVTTALEPKRNTNHTRKGLLYFEMVIRLLFFHTKCPQIILVLIVMMEEHKLKQFNARRDQLKSEIDQLVKKKQSSSSSLSSLTGGKNYQLEQFNLQSLQNEYNELSRKLKQNNMKAKYSKEIQRILTSYVDLFDSEQLQPFMEIASRFSDIQVKTMAQVFIWQGNRLDALRIYLSHDSPKLEEQVIKLVSTYLSQQSGITNVSLSMSLGGTAPLEEQYKVLNLLFDFCLNPKTSKATSKTKNSLLTFAWQMMPLSYSVFDFFSKYDRYRMEAHASSRSENKSDKNNELSTLPRVFVSSDVDDSDLIGDDIALYLQGIGSFSNMKLRAQQMK</sequence>
<protein>
    <submittedName>
        <fullName evidence="3">Uncharacterized protein</fullName>
    </submittedName>
</protein>
<keyword evidence="4" id="KW-1185">Reference proteome</keyword>
<feature type="region of interest" description="Disordered" evidence="2">
    <location>
        <begin position="584"/>
        <end position="633"/>
    </location>
</feature>
<accession>A0A6A5BZ06</accession>
<feature type="compositionally biased region" description="Low complexity" evidence="2">
    <location>
        <begin position="589"/>
        <end position="632"/>
    </location>
</feature>
<evidence type="ECO:0000256" key="2">
    <source>
        <dbReference type="SAM" id="MobiDB-lite"/>
    </source>
</evidence>
<dbReference type="GeneID" id="68108193"/>
<organism evidence="3 4">
    <name type="scientific">Naegleria fowleri</name>
    <name type="common">Brain eating amoeba</name>
    <dbReference type="NCBI Taxonomy" id="5763"/>
    <lineage>
        <taxon>Eukaryota</taxon>
        <taxon>Discoba</taxon>
        <taxon>Heterolobosea</taxon>
        <taxon>Tetramitia</taxon>
        <taxon>Eutetramitia</taxon>
        <taxon>Vahlkampfiidae</taxon>
        <taxon>Naegleria</taxon>
    </lineage>
</organism>
<name>A0A6A5BZ06_NAEFO</name>
<dbReference type="VEuPathDB" id="AmoebaDB:NF0013970"/>
<keyword evidence="1" id="KW-0175">Coiled coil</keyword>
<feature type="region of interest" description="Disordered" evidence="2">
    <location>
        <begin position="1"/>
        <end position="22"/>
    </location>
</feature>
<gene>
    <name evidence="3" type="ORF">FDP41_000975</name>
</gene>
<dbReference type="VEuPathDB" id="AmoebaDB:NfTy_050250"/>
<proteinExistence type="predicted"/>
<dbReference type="Proteomes" id="UP000444721">
    <property type="component" value="Unassembled WGS sequence"/>
</dbReference>
<comment type="caution">
    <text evidence="3">The sequence shown here is derived from an EMBL/GenBank/DDBJ whole genome shotgun (WGS) entry which is preliminary data.</text>
</comment>
<evidence type="ECO:0000313" key="4">
    <source>
        <dbReference type="Proteomes" id="UP000444721"/>
    </source>
</evidence>
<evidence type="ECO:0000313" key="3">
    <source>
        <dbReference type="EMBL" id="KAF0979822.1"/>
    </source>
</evidence>
<dbReference type="InterPro" id="IPR011047">
    <property type="entry name" value="Quinoprotein_ADH-like_sf"/>
</dbReference>
<dbReference type="RefSeq" id="XP_044564535.1">
    <property type="nucleotide sequence ID" value="XM_044713741.1"/>
</dbReference>
<dbReference type="SUPFAM" id="SSF50998">
    <property type="entry name" value="Quinoprotein alcohol dehydrogenase-like"/>
    <property type="match status" value="1"/>
</dbReference>
<reference evidence="3 4" key="1">
    <citation type="journal article" date="2019" name="Sci. Rep.">
        <title>Nanopore sequencing improves the draft genome of the human pathogenic amoeba Naegleria fowleri.</title>
        <authorList>
            <person name="Liechti N."/>
            <person name="Schurch N."/>
            <person name="Bruggmann R."/>
            <person name="Wittwer M."/>
        </authorList>
    </citation>
    <scope>NUCLEOTIDE SEQUENCE [LARGE SCALE GENOMIC DNA]</scope>
    <source>
        <strain evidence="3 4">ATCC 30894</strain>
    </source>
</reference>
<feature type="coiled-coil region" evidence="1">
    <location>
        <begin position="844"/>
        <end position="915"/>
    </location>
</feature>